<proteinExistence type="predicted"/>
<accession>A0A0E2H1L9</accession>
<dbReference type="Gene3D" id="2.30.130.110">
    <property type="match status" value="1"/>
</dbReference>
<dbReference type="RefSeq" id="WP_002595118.1">
    <property type="nucleotide sequence ID" value="NZ_KB851003.1"/>
</dbReference>
<evidence type="ECO:0000313" key="2">
    <source>
        <dbReference type="Proteomes" id="UP000013085"/>
    </source>
</evidence>
<dbReference type="EMBL" id="AGYR01000082">
    <property type="protein sequence ID" value="ENZ05241.1"/>
    <property type="molecule type" value="Genomic_DNA"/>
</dbReference>
<sequence>MKINALLMDSKDNVVTCVVPVAKGEQIVYQMNGQVYALTAEEDIPYCHKAALQYLTQGAEVRKYGELIGHTSTSILKGHWVSHENIFSVPRDYDKEFI</sequence>
<protein>
    <submittedName>
        <fullName evidence="1">Uncharacterized protein</fullName>
    </submittedName>
</protein>
<name>A0A0E2H1L9_9FIRM</name>
<dbReference type="InterPro" id="IPR044144">
    <property type="entry name" value="SAF_UxaA/GarD"/>
</dbReference>
<comment type="caution">
    <text evidence="1">The sequence shown here is derived from an EMBL/GenBank/DDBJ whole genome shotgun (WGS) entry which is preliminary data.</text>
</comment>
<dbReference type="CDD" id="cd11613">
    <property type="entry name" value="SAF_AH_GD"/>
    <property type="match status" value="1"/>
</dbReference>
<dbReference type="AlphaFoldDB" id="A0A0E2H1L9"/>
<reference evidence="1 2" key="1">
    <citation type="submission" date="2013-01" db="EMBL/GenBank/DDBJ databases">
        <title>The Genome Sequence of Clostridium clostridioforme 90A8.</title>
        <authorList>
            <consortium name="The Broad Institute Genome Sequencing Platform"/>
            <person name="Earl A."/>
            <person name="Ward D."/>
            <person name="Feldgarden M."/>
            <person name="Gevers D."/>
            <person name="Courvalin P."/>
            <person name="Lambert T."/>
            <person name="Walker B."/>
            <person name="Young S.K."/>
            <person name="Zeng Q."/>
            <person name="Gargeya S."/>
            <person name="Fitzgerald M."/>
            <person name="Haas B."/>
            <person name="Abouelleil A."/>
            <person name="Alvarado L."/>
            <person name="Arachchi H.M."/>
            <person name="Berlin A.M."/>
            <person name="Chapman S.B."/>
            <person name="Dewar J."/>
            <person name="Goldberg J."/>
            <person name="Griggs A."/>
            <person name="Gujja S."/>
            <person name="Hansen M."/>
            <person name="Howarth C."/>
            <person name="Imamovic A."/>
            <person name="Larimer J."/>
            <person name="McCowan C."/>
            <person name="Murphy C."/>
            <person name="Neiman D."/>
            <person name="Pearson M."/>
            <person name="Priest M."/>
            <person name="Roberts A."/>
            <person name="Saif S."/>
            <person name="Shea T."/>
            <person name="Sisk P."/>
            <person name="Sykes S."/>
            <person name="Wortman J."/>
            <person name="Nusbaum C."/>
            <person name="Birren B."/>
        </authorList>
    </citation>
    <scope>NUCLEOTIDE SEQUENCE [LARGE SCALE GENOMIC DNA]</scope>
    <source>
        <strain evidence="1 2">90A8</strain>
    </source>
</reference>
<dbReference type="PATRIC" id="fig|999408.3.peg.6131"/>
<dbReference type="HOGENOM" id="CLU_084161_3_0_9"/>
<evidence type="ECO:0000313" key="1">
    <source>
        <dbReference type="EMBL" id="ENZ05241.1"/>
    </source>
</evidence>
<dbReference type="Proteomes" id="UP000013085">
    <property type="component" value="Unassembled WGS sequence"/>
</dbReference>
<organism evidence="1 2">
    <name type="scientific">[Clostridium] clostridioforme 90A8</name>
    <dbReference type="NCBI Taxonomy" id="999408"/>
    <lineage>
        <taxon>Bacteria</taxon>
        <taxon>Bacillati</taxon>
        <taxon>Bacillota</taxon>
        <taxon>Clostridia</taxon>
        <taxon>Lachnospirales</taxon>
        <taxon>Lachnospiraceae</taxon>
        <taxon>Enterocloster</taxon>
    </lineage>
</organism>
<gene>
    <name evidence="1" type="ORF">HMPREF1090_05721</name>
</gene>